<comment type="caution">
    <text evidence="2">The sequence shown here is derived from an EMBL/GenBank/DDBJ whole genome shotgun (WGS) entry which is preliminary data.</text>
</comment>
<feature type="compositionally biased region" description="Basic and acidic residues" evidence="1">
    <location>
        <begin position="180"/>
        <end position="202"/>
    </location>
</feature>
<gene>
    <name evidence="2" type="ORF">Pfra01_001686700</name>
</gene>
<feature type="compositionally biased region" description="Basic and acidic residues" evidence="1">
    <location>
        <begin position="210"/>
        <end position="237"/>
    </location>
</feature>
<proteinExistence type="predicted"/>
<feature type="region of interest" description="Disordered" evidence="1">
    <location>
        <begin position="1"/>
        <end position="69"/>
    </location>
</feature>
<evidence type="ECO:0000313" key="3">
    <source>
        <dbReference type="Proteomes" id="UP001165121"/>
    </source>
</evidence>
<feature type="compositionally biased region" description="Polar residues" evidence="1">
    <location>
        <begin position="19"/>
        <end position="33"/>
    </location>
</feature>
<evidence type="ECO:0000313" key="2">
    <source>
        <dbReference type="EMBL" id="GMF46149.1"/>
    </source>
</evidence>
<reference evidence="2" key="1">
    <citation type="submission" date="2023-04" db="EMBL/GenBank/DDBJ databases">
        <title>Phytophthora fragariaefolia NBRC 109709.</title>
        <authorList>
            <person name="Ichikawa N."/>
            <person name="Sato H."/>
            <person name="Tonouchi N."/>
        </authorList>
    </citation>
    <scope>NUCLEOTIDE SEQUENCE</scope>
    <source>
        <strain evidence="2">NBRC 109709</strain>
    </source>
</reference>
<protein>
    <submittedName>
        <fullName evidence="2">Unnamed protein product</fullName>
    </submittedName>
</protein>
<feature type="region of interest" description="Disordered" evidence="1">
    <location>
        <begin position="148"/>
        <end position="239"/>
    </location>
</feature>
<feature type="compositionally biased region" description="Basic and acidic residues" evidence="1">
    <location>
        <begin position="8"/>
        <end position="18"/>
    </location>
</feature>
<keyword evidence="3" id="KW-1185">Reference proteome</keyword>
<sequence>MVTPRSSNRADRLARDTEASNAQRGNARASSGRSCRRFVPRDDSSDDDSGEDDYYRKEDAEYDDSSDELARQVREVSEMERLNSTPRLELVTHRPLVQIKAFSGLQKPLRTSPEDETALTVVMSGVERPRGTDIDGTVTTDTGADMTVEWTTPVTPPDSSSEIVEDRSTDDDQSGSDYADAYHSDEHDRHVAAANGAERRTEAIGTYGRSENRGRRGDFPNKGLDRNSRHQGPDRRSRQYGPCAACGGANHYAHYCFRRCKLCKQVHDAGKCDTFQTMSTYLRTTLIRKTSQWSYRAFSQRRFKLGSPLTETGLVPIWLPQLASPPVDADCVYAFVGESKWLMSQRREEVNEVNTTEIEKERNGSFSGEASNAVWIKKCPDDLSADD</sequence>
<dbReference type="AlphaFoldDB" id="A0A9W6XSU6"/>
<feature type="compositionally biased region" description="Polar residues" evidence="1">
    <location>
        <begin position="149"/>
        <end position="162"/>
    </location>
</feature>
<organism evidence="2 3">
    <name type="scientific">Phytophthora fragariaefolia</name>
    <dbReference type="NCBI Taxonomy" id="1490495"/>
    <lineage>
        <taxon>Eukaryota</taxon>
        <taxon>Sar</taxon>
        <taxon>Stramenopiles</taxon>
        <taxon>Oomycota</taxon>
        <taxon>Peronosporomycetes</taxon>
        <taxon>Peronosporales</taxon>
        <taxon>Peronosporaceae</taxon>
        <taxon>Phytophthora</taxon>
    </lineage>
</organism>
<dbReference type="EMBL" id="BSXT01001932">
    <property type="protein sequence ID" value="GMF46149.1"/>
    <property type="molecule type" value="Genomic_DNA"/>
</dbReference>
<name>A0A9W6XSU6_9STRA</name>
<evidence type="ECO:0000256" key="1">
    <source>
        <dbReference type="SAM" id="MobiDB-lite"/>
    </source>
</evidence>
<dbReference type="Proteomes" id="UP001165121">
    <property type="component" value="Unassembled WGS sequence"/>
</dbReference>
<accession>A0A9W6XSU6</accession>